<dbReference type="Proteomes" id="UP000041254">
    <property type="component" value="Unassembled WGS sequence"/>
</dbReference>
<organism evidence="1 2">
    <name type="scientific">Vitrella brassicaformis (strain CCMP3155)</name>
    <dbReference type="NCBI Taxonomy" id="1169540"/>
    <lineage>
        <taxon>Eukaryota</taxon>
        <taxon>Sar</taxon>
        <taxon>Alveolata</taxon>
        <taxon>Colpodellida</taxon>
        <taxon>Vitrellaceae</taxon>
        <taxon>Vitrella</taxon>
    </lineage>
</organism>
<sequence length="99" mass="10376">MQCNHAALLTSSRARRRHRANASMGLDGLPPSIALRSSVEAAAKNFGIGNNVDARVYHRGIGLPCAAAELDLSIRLWKQFLNSQATGTTAAGASTDSIG</sequence>
<name>A0A0G4ECR7_VITBC</name>
<accession>A0A0G4ECR7</accession>
<evidence type="ECO:0000313" key="1">
    <source>
        <dbReference type="EMBL" id="CEL93339.1"/>
    </source>
</evidence>
<gene>
    <name evidence="1" type="ORF">Vbra_20172</name>
</gene>
<keyword evidence="2" id="KW-1185">Reference proteome</keyword>
<reference evidence="1 2" key="1">
    <citation type="submission" date="2014-11" db="EMBL/GenBank/DDBJ databases">
        <authorList>
            <person name="Zhu J."/>
            <person name="Qi W."/>
            <person name="Song R."/>
        </authorList>
    </citation>
    <scope>NUCLEOTIDE SEQUENCE [LARGE SCALE GENOMIC DNA]</scope>
</reference>
<protein>
    <submittedName>
        <fullName evidence="1">Uncharacterized protein</fullName>
    </submittedName>
</protein>
<evidence type="ECO:0000313" key="2">
    <source>
        <dbReference type="Proteomes" id="UP000041254"/>
    </source>
</evidence>
<dbReference type="AlphaFoldDB" id="A0A0G4ECR7"/>
<proteinExistence type="predicted"/>
<dbReference type="EMBL" id="CDMY01000158">
    <property type="protein sequence ID" value="CEL93339.1"/>
    <property type="molecule type" value="Genomic_DNA"/>
</dbReference>
<dbReference type="InParanoid" id="A0A0G4ECR7"/>
<dbReference type="VEuPathDB" id="CryptoDB:Vbra_20172"/>